<dbReference type="OrthoDB" id="10264738at2759"/>
<evidence type="ECO:0000259" key="2">
    <source>
        <dbReference type="PROSITE" id="PS51746"/>
    </source>
</evidence>
<dbReference type="GeneID" id="25734662"/>
<organism evidence="3 4">
    <name type="scientific">Monoraphidium neglectum</name>
    <dbReference type="NCBI Taxonomy" id="145388"/>
    <lineage>
        <taxon>Eukaryota</taxon>
        <taxon>Viridiplantae</taxon>
        <taxon>Chlorophyta</taxon>
        <taxon>core chlorophytes</taxon>
        <taxon>Chlorophyceae</taxon>
        <taxon>CS clade</taxon>
        <taxon>Sphaeropleales</taxon>
        <taxon>Selenastraceae</taxon>
        <taxon>Monoraphidium</taxon>
    </lineage>
</organism>
<dbReference type="PANTHER" id="PTHR47992">
    <property type="entry name" value="PROTEIN PHOSPHATASE"/>
    <property type="match status" value="1"/>
</dbReference>
<dbReference type="CDD" id="cd00143">
    <property type="entry name" value="PP2Cc"/>
    <property type="match status" value="1"/>
</dbReference>
<dbReference type="AlphaFoldDB" id="A0A0D2LID4"/>
<dbReference type="Pfam" id="PF00481">
    <property type="entry name" value="PP2C"/>
    <property type="match status" value="1"/>
</dbReference>
<sequence length="397" mass="39823">MVQKRAADESGLSPGPGKKHRVAAALAARGAAALAGAPLGAAAHAWALKAAYKAVDAELTRAGGARMCGSTAVAAVVTDNAIYMANCGDSRAVLVRGDKALPLTLDHAPTRRDEWERVRRAGGAILWANGWRVAGSLSMTRAIGDHLLRPHGVIPDPEVSTCRRGPGDDFLILATDGLWGAVSCDEAAAVARRAVERGEAAGLPRAAALRIAPRALAKLALARGGTDNVTAVVVDLRGPAPDPTAAPPVAPAGAAALDTAAAGAGAAARLPVDAAGGGLSAPEGGASGAGLSLQTVSSTPAPLSPFQSADLAALAPGSAPGQQQQQQQAAASPSVRARALLELLRTWTVPARAGAAGGNTVTTGVQPRAGASGELRLLAAKLLLQQQQQQQPTQMQH</sequence>
<dbReference type="InterPro" id="IPR015655">
    <property type="entry name" value="PP2C"/>
</dbReference>
<dbReference type="EMBL" id="KK100405">
    <property type="protein sequence ID" value="KIZ06179.1"/>
    <property type="molecule type" value="Genomic_DNA"/>
</dbReference>
<dbReference type="SUPFAM" id="SSF81606">
    <property type="entry name" value="PP2C-like"/>
    <property type="match status" value="1"/>
</dbReference>
<dbReference type="Gene3D" id="3.60.40.10">
    <property type="entry name" value="PPM-type phosphatase domain"/>
    <property type="match status" value="1"/>
</dbReference>
<gene>
    <name evidence="3" type="ORF">MNEG_1784</name>
</gene>
<dbReference type="InterPro" id="IPR036457">
    <property type="entry name" value="PPM-type-like_dom_sf"/>
</dbReference>
<dbReference type="STRING" id="145388.A0A0D2LID4"/>
<evidence type="ECO:0000256" key="1">
    <source>
        <dbReference type="SAM" id="MobiDB-lite"/>
    </source>
</evidence>
<feature type="compositionally biased region" description="Polar residues" evidence="1">
    <location>
        <begin position="292"/>
        <end position="304"/>
    </location>
</feature>
<evidence type="ECO:0000313" key="4">
    <source>
        <dbReference type="Proteomes" id="UP000054498"/>
    </source>
</evidence>
<protein>
    <recommendedName>
        <fullName evidence="2">PPM-type phosphatase domain-containing protein</fullName>
    </recommendedName>
</protein>
<dbReference type="SMART" id="SM00332">
    <property type="entry name" value="PP2Cc"/>
    <property type="match status" value="1"/>
</dbReference>
<feature type="region of interest" description="Disordered" evidence="1">
    <location>
        <begin position="281"/>
        <end position="304"/>
    </location>
</feature>
<dbReference type="KEGG" id="mng:MNEG_1784"/>
<feature type="domain" description="PPM-type phosphatase" evidence="2">
    <location>
        <begin position="9"/>
        <end position="236"/>
    </location>
</feature>
<dbReference type="RefSeq" id="XP_013905198.1">
    <property type="nucleotide sequence ID" value="XM_014049744.1"/>
</dbReference>
<dbReference type="Proteomes" id="UP000054498">
    <property type="component" value="Unassembled WGS sequence"/>
</dbReference>
<name>A0A0D2LID4_9CHLO</name>
<reference evidence="3 4" key="1">
    <citation type="journal article" date="2013" name="BMC Genomics">
        <title>Reconstruction of the lipid metabolism for the microalga Monoraphidium neglectum from its genome sequence reveals characteristics suitable for biofuel production.</title>
        <authorList>
            <person name="Bogen C."/>
            <person name="Al-Dilaimi A."/>
            <person name="Albersmeier A."/>
            <person name="Wichmann J."/>
            <person name="Grundmann M."/>
            <person name="Rupp O."/>
            <person name="Lauersen K.J."/>
            <person name="Blifernez-Klassen O."/>
            <person name="Kalinowski J."/>
            <person name="Goesmann A."/>
            <person name="Mussgnug J.H."/>
            <person name="Kruse O."/>
        </authorList>
    </citation>
    <scope>NUCLEOTIDE SEQUENCE [LARGE SCALE GENOMIC DNA]</scope>
    <source>
        <strain evidence="3 4">SAG 48.87</strain>
    </source>
</reference>
<evidence type="ECO:0000313" key="3">
    <source>
        <dbReference type="EMBL" id="KIZ06179.1"/>
    </source>
</evidence>
<proteinExistence type="predicted"/>
<dbReference type="PROSITE" id="PS51746">
    <property type="entry name" value="PPM_2"/>
    <property type="match status" value="1"/>
</dbReference>
<keyword evidence="4" id="KW-1185">Reference proteome</keyword>
<accession>A0A0D2LID4</accession>
<dbReference type="InterPro" id="IPR001932">
    <property type="entry name" value="PPM-type_phosphatase-like_dom"/>
</dbReference>
<dbReference type="GO" id="GO:0004722">
    <property type="term" value="F:protein serine/threonine phosphatase activity"/>
    <property type="evidence" value="ECO:0007669"/>
    <property type="project" value="InterPro"/>
</dbReference>